<dbReference type="Proteomes" id="UP001177003">
    <property type="component" value="Chromosome 3"/>
</dbReference>
<dbReference type="AlphaFoldDB" id="A0AA36DXP5"/>
<protein>
    <recommendedName>
        <fullName evidence="3">Pentatricopeptide repeat-containing protein</fullName>
    </recommendedName>
</protein>
<accession>A0AA36DXP5</accession>
<keyword evidence="2" id="KW-1185">Reference proteome</keyword>
<evidence type="ECO:0000313" key="1">
    <source>
        <dbReference type="EMBL" id="CAI9274452.1"/>
    </source>
</evidence>
<dbReference type="EMBL" id="OX465079">
    <property type="protein sequence ID" value="CAI9274452.1"/>
    <property type="molecule type" value="Genomic_DNA"/>
</dbReference>
<name>A0AA36DXP5_LACSI</name>
<evidence type="ECO:0008006" key="3">
    <source>
        <dbReference type="Google" id="ProtNLM"/>
    </source>
</evidence>
<proteinExistence type="predicted"/>
<gene>
    <name evidence="1" type="ORF">LSALG_LOCUS14531</name>
</gene>
<evidence type="ECO:0000313" key="2">
    <source>
        <dbReference type="Proteomes" id="UP001177003"/>
    </source>
</evidence>
<sequence>MHAYKFTHAETQIAATQALKISTSQENAKLTSTIYALFIKSNTRVKPFQAASLITHFSHSGELSRATYLLRHTCGFKTNAVKLFDEMSDRDVVSWTGRIAVAFDCVDAFKIFKYFILNGYEINEYA</sequence>
<reference evidence="1" key="1">
    <citation type="submission" date="2023-04" db="EMBL/GenBank/DDBJ databases">
        <authorList>
            <person name="Vijverberg K."/>
            <person name="Xiong W."/>
            <person name="Schranz E."/>
        </authorList>
    </citation>
    <scope>NUCLEOTIDE SEQUENCE</scope>
</reference>
<organism evidence="1 2">
    <name type="scientific">Lactuca saligna</name>
    <name type="common">Willowleaf lettuce</name>
    <dbReference type="NCBI Taxonomy" id="75948"/>
    <lineage>
        <taxon>Eukaryota</taxon>
        <taxon>Viridiplantae</taxon>
        <taxon>Streptophyta</taxon>
        <taxon>Embryophyta</taxon>
        <taxon>Tracheophyta</taxon>
        <taxon>Spermatophyta</taxon>
        <taxon>Magnoliopsida</taxon>
        <taxon>eudicotyledons</taxon>
        <taxon>Gunneridae</taxon>
        <taxon>Pentapetalae</taxon>
        <taxon>asterids</taxon>
        <taxon>campanulids</taxon>
        <taxon>Asterales</taxon>
        <taxon>Asteraceae</taxon>
        <taxon>Cichorioideae</taxon>
        <taxon>Cichorieae</taxon>
        <taxon>Lactucinae</taxon>
        <taxon>Lactuca</taxon>
    </lineage>
</organism>